<keyword evidence="4" id="KW-1185">Reference proteome</keyword>
<evidence type="ECO:0000256" key="2">
    <source>
        <dbReference type="SAM" id="SignalP"/>
    </source>
</evidence>
<keyword evidence="2" id="KW-0732">Signal</keyword>
<dbReference type="AlphaFoldDB" id="A0A1I5QRQ4"/>
<dbReference type="Proteomes" id="UP000198892">
    <property type="component" value="Unassembled WGS sequence"/>
</dbReference>
<accession>A0A1I5QRQ4</accession>
<feature type="signal peptide" evidence="2">
    <location>
        <begin position="1"/>
        <end position="26"/>
    </location>
</feature>
<feature type="compositionally biased region" description="Low complexity" evidence="1">
    <location>
        <begin position="61"/>
        <end position="75"/>
    </location>
</feature>
<proteinExistence type="predicted"/>
<evidence type="ECO:0000313" key="4">
    <source>
        <dbReference type="Proteomes" id="UP000198892"/>
    </source>
</evidence>
<organism evidence="3 4">
    <name type="scientific">Salibacterium halotolerans</name>
    <dbReference type="NCBI Taxonomy" id="1884432"/>
    <lineage>
        <taxon>Bacteria</taxon>
        <taxon>Bacillati</taxon>
        <taxon>Bacillota</taxon>
        <taxon>Bacilli</taxon>
        <taxon>Bacillales</taxon>
        <taxon>Bacillaceae</taxon>
    </lineage>
</organism>
<feature type="region of interest" description="Disordered" evidence="1">
    <location>
        <begin position="22"/>
        <end position="88"/>
    </location>
</feature>
<dbReference type="OrthoDB" id="2138638at2"/>
<evidence type="ECO:0000313" key="3">
    <source>
        <dbReference type="EMBL" id="SFP48912.1"/>
    </source>
</evidence>
<dbReference type="RefSeq" id="WP_093336178.1">
    <property type="nucleotide sequence ID" value="NZ_FOXD01000006.1"/>
</dbReference>
<dbReference type="PROSITE" id="PS51257">
    <property type="entry name" value="PROKAR_LIPOPROTEIN"/>
    <property type="match status" value="1"/>
</dbReference>
<feature type="compositionally biased region" description="Polar residues" evidence="1">
    <location>
        <begin position="34"/>
        <end position="51"/>
    </location>
</feature>
<name>A0A1I5QRQ4_9BACI</name>
<evidence type="ECO:0008006" key="5">
    <source>
        <dbReference type="Google" id="ProtNLM"/>
    </source>
</evidence>
<evidence type="ECO:0000256" key="1">
    <source>
        <dbReference type="SAM" id="MobiDB-lite"/>
    </source>
</evidence>
<feature type="chain" id="PRO_5011739731" description="Lipoprotein" evidence="2">
    <location>
        <begin position="27"/>
        <end position="219"/>
    </location>
</feature>
<gene>
    <name evidence="3" type="ORF">SAMN05518683_1066</name>
</gene>
<dbReference type="EMBL" id="FOXD01000006">
    <property type="protein sequence ID" value="SFP48912.1"/>
    <property type="molecule type" value="Genomic_DNA"/>
</dbReference>
<reference evidence="4" key="1">
    <citation type="submission" date="2016-10" db="EMBL/GenBank/DDBJ databases">
        <authorList>
            <person name="Varghese N."/>
            <person name="Submissions S."/>
        </authorList>
    </citation>
    <scope>NUCLEOTIDE SEQUENCE [LARGE SCALE GENOMIC DNA]</scope>
    <source>
        <strain evidence="4">S7</strain>
    </source>
</reference>
<sequence length="219" mass="23843">MKRMHAAAAFCAFSILITGCTSNSSGADDRGGNRENSSTHQENTQEVGSSQETKEPSQQETASSSNDTSASSTSSGVEKQSFDSPEKAAASINDYRTVKQTNIDLGHGITALQDAGAGHKFISWNEGNWLIKIDYPIQSKSAVKNHPDNRKLAETIVAYLENHYLPAPDNQGVIKIRGFKDSPSSVVKWQDGRVVYELKSEKNNPMELIKRAVKAGKNL</sequence>
<protein>
    <recommendedName>
        <fullName evidence="5">Lipoprotein</fullName>
    </recommendedName>
</protein>